<dbReference type="Pfam" id="PF07478">
    <property type="entry name" value="Dala_Dala_lig_C"/>
    <property type="match status" value="1"/>
</dbReference>
<keyword evidence="19" id="KW-0614">Plasmid</keyword>
<evidence type="ECO:0000256" key="12">
    <source>
        <dbReference type="ARBA" id="ARBA00047614"/>
    </source>
</evidence>
<dbReference type="NCBIfam" id="NF002528">
    <property type="entry name" value="PRK01966.1-4"/>
    <property type="match status" value="1"/>
</dbReference>
<evidence type="ECO:0000256" key="16">
    <source>
        <dbReference type="PROSITE-ProRule" id="PRU00409"/>
    </source>
</evidence>
<dbReference type="PROSITE" id="PS00843">
    <property type="entry name" value="DALA_DALA_LIGASE_1"/>
    <property type="match status" value="1"/>
</dbReference>
<evidence type="ECO:0000256" key="6">
    <source>
        <dbReference type="ARBA" id="ARBA00022840"/>
    </source>
</evidence>
<keyword evidence="10 15" id="KW-0464">Manganese</keyword>
<comment type="subcellular location">
    <subcellularLocation>
        <location evidence="13">Cytoplasm</location>
    </subcellularLocation>
</comment>
<feature type="binding site" evidence="15">
    <location>
        <position position="321"/>
    </location>
    <ligand>
        <name>Mg(2+)</name>
        <dbReference type="ChEBI" id="CHEBI:18420"/>
        <label>2</label>
    </ligand>
</feature>
<reference evidence="19 20" key="1">
    <citation type="submission" date="2013-04" db="EMBL/GenBank/DDBJ databases">
        <title>Comparative Genomics of Relapsing Fever Spirochetes.</title>
        <authorList>
            <person name="Schwan T.G."/>
            <person name="Raffel S.J."/>
            <person name="Porcella S.F."/>
            <person name="Martens C.A."/>
            <person name="Bruno D.P."/>
            <person name="Rickefs S.M."/>
            <person name="Barbian K.B."/>
        </authorList>
    </citation>
    <scope>NUCLEOTIDE SEQUENCE</scope>
    <source>
        <strain evidence="19 20">BA2</strain>
        <plasmid evidence="19">unnamed</plasmid>
    </source>
</reference>
<feature type="active site" evidence="14">
    <location>
        <position position="23"/>
    </location>
</feature>
<dbReference type="GO" id="GO:0009252">
    <property type="term" value="P:peptidoglycan biosynthetic process"/>
    <property type="evidence" value="ECO:0007669"/>
    <property type="project" value="UniProtKB-UniRule"/>
</dbReference>
<feature type="binding site" evidence="15">
    <location>
        <position position="305"/>
    </location>
    <ligand>
        <name>Mg(2+)</name>
        <dbReference type="ChEBI" id="CHEBI:18420"/>
        <label>1</label>
    </ligand>
</feature>
<dbReference type="eggNOG" id="COG1181">
    <property type="taxonomic scope" value="Bacteria"/>
</dbReference>
<dbReference type="InterPro" id="IPR011127">
    <property type="entry name" value="Dala_Dala_lig_N"/>
</dbReference>
<dbReference type="HAMAP" id="MF_00047">
    <property type="entry name" value="Dala_Dala_lig"/>
    <property type="match status" value="1"/>
</dbReference>
<keyword evidence="6 16" id="KW-0067">ATP-binding</keyword>
<feature type="active site" evidence="14">
    <location>
        <position position="191"/>
    </location>
</feature>
<organism evidence="19">
    <name type="scientific">Borrelia anserina BA2</name>
    <dbReference type="NCBI Taxonomy" id="1313293"/>
    <lineage>
        <taxon>Bacteria</taxon>
        <taxon>Pseudomonadati</taxon>
        <taxon>Spirochaetota</taxon>
        <taxon>Spirochaetia</taxon>
        <taxon>Spirochaetales</taxon>
        <taxon>Borreliaceae</taxon>
        <taxon>Borrelia</taxon>
    </lineage>
</organism>
<comment type="catalytic activity">
    <reaction evidence="12 13">
        <text>2 D-alanine + ATP = D-alanyl-D-alanine + ADP + phosphate + H(+)</text>
        <dbReference type="Rhea" id="RHEA:11224"/>
        <dbReference type="ChEBI" id="CHEBI:15378"/>
        <dbReference type="ChEBI" id="CHEBI:30616"/>
        <dbReference type="ChEBI" id="CHEBI:43474"/>
        <dbReference type="ChEBI" id="CHEBI:57416"/>
        <dbReference type="ChEBI" id="CHEBI:57822"/>
        <dbReference type="ChEBI" id="CHEBI:456216"/>
        <dbReference type="EC" id="6.3.2.4"/>
    </reaction>
</comment>
<dbReference type="InterPro" id="IPR005905">
    <property type="entry name" value="D_ala_D_ala"/>
</dbReference>
<feature type="domain" description="ATP-grasp" evidence="17">
    <location>
        <begin position="142"/>
        <end position="352"/>
    </location>
</feature>
<keyword evidence="7 15" id="KW-0460">Magnesium</keyword>
<dbReference type="HOGENOM" id="CLU_039268_0_0_12"/>
<dbReference type="SUPFAM" id="SSF52440">
    <property type="entry name" value="PreATP-grasp domain"/>
    <property type="match status" value="1"/>
</dbReference>
<dbReference type="PROSITE" id="PS50975">
    <property type="entry name" value="ATP_GRASP"/>
    <property type="match status" value="1"/>
</dbReference>
<dbReference type="GO" id="GO:0071555">
    <property type="term" value="P:cell wall organization"/>
    <property type="evidence" value="ECO:0007669"/>
    <property type="project" value="UniProtKB-KW"/>
</dbReference>
<dbReference type="PROSITE" id="PS00844">
    <property type="entry name" value="DALA_DALA_LIGASE_2"/>
    <property type="match status" value="1"/>
</dbReference>
<gene>
    <name evidence="13" type="primary">ddl</name>
    <name evidence="18" type="ORF">BAN_0095500</name>
    <name evidence="19" type="ORF">BAN_0095501</name>
</gene>
<keyword evidence="13" id="KW-0963">Cytoplasm</keyword>
<dbReference type="InterPro" id="IPR013815">
    <property type="entry name" value="ATP_grasp_subdomain_1"/>
</dbReference>
<dbReference type="PIRSF" id="PIRSF039102">
    <property type="entry name" value="Ddl/VanB"/>
    <property type="match status" value="1"/>
</dbReference>
<evidence type="ECO:0000256" key="8">
    <source>
        <dbReference type="ARBA" id="ARBA00022960"/>
    </source>
</evidence>
<comment type="cofactor">
    <cofactor evidence="15">
        <name>Mg(2+)</name>
        <dbReference type="ChEBI" id="CHEBI:18420"/>
    </cofactor>
    <cofactor evidence="15">
        <name>Mn(2+)</name>
        <dbReference type="ChEBI" id="CHEBI:29035"/>
    </cofactor>
    <text evidence="15">Binds 2 magnesium or manganese ions per subunit.</text>
</comment>
<keyword evidence="8 13" id="KW-0133">Cell shape</keyword>
<evidence type="ECO:0000313" key="19">
    <source>
        <dbReference type="EMBL" id="AHH08831.1"/>
    </source>
</evidence>
<evidence type="ECO:0000256" key="3">
    <source>
        <dbReference type="ARBA" id="ARBA00022598"/>
    </source>
</evidence>
<dbReference type="Gene3D" id="3.30.470.20">
    <property type="entry name" value="ATP-grasp fold, B domain"/>
    <property type="match status" value="1"/>
</dbReference>
<evidence type="ECO:0000256" key="1">
    <source>
        <dbReference type="ARBA" id="ARBA00001936"/>
    </source>
</evidence>
<evidence type="ECO:0000256" key="9">
    <source>
        <dbReference type="ARBA" id="ARBA00022984"/>
    </source>
</evidence>
<dbReference type="PATRIC" id="fig|1313293.3.peg.199"/>
<dbReference type="GO" id="GO:0005829">
    <property type="term" value="C:cytosol"/>
    <property type="evidence" value="ECO:0007669"/>
    <property type="project" value="TreeGrafter"/>
</dbReference>
<keyword evidence="11 13" id="KW-0961">Cell wall biogenesis/degradation</keyword>
<comment type="pathway">
    <text evidence="13">Cell wall biogenesis; peptidoglycan biosynthesis.</text>
</comment>
<dbReference type="Gene3D" id="3.40.50.20">
    <property type="match status" value="1"/>
</dbReference>
<dbReference type="AlphaFoldDB" id="W5SUW6"/>
<sequence length="370" mass="41876">MQEVGTDFMRKNLMLIFGGVSFEHEISLRSAYGLYLALMKLDKYNVFSIFVDKTTGIWYLLDSVPDSPELIKKDSSSVISLVPGRGIFVNGRDLKIDVVFPIIHGRTGEDGSIQGLLKIMDLPCVGSGILGSAIASNKYFFKLLLKSFNVPLVPFVGFRKYDYILDREGIKRDIKQILGYPVIVKPAVLGSSIGINIAYDDTQIEKCVEEAFEYDLTVVVEKFVKVREIECSVIGNEQIKIFTPGEIVIQDFVFYDYDAKYSVAPGNSVVFNIPAQLDTKHLLDIKEYAFLTYKFLELRGMARIDFFVEKGTDLIYVNEVNTIPGFTDISMFAKMCEYDGLNYASLVDKLIVLALQSYAKRKERIDFERL</sequence>
<dbReference type="EC" id="6.3.2.4" evidence="13"/>
<evidence type="ECO:0000313" key="20">
    <source>
        <dbReference type="Proteomes" id="UP000019262"/>
    </source>
</evidence>
<evidence type="ECO:0000256" key="15">
    <source>
        <dbReference type="PIRSR" id="PIRSR039102-3"/>
    </source>
</evidence>
<dbReference type="NCBIfam" id="TIGR01205">
    <property type="entry name" value="D_ala_D_alaTIGR"/>
    <property type="match status" value="1"/>
</dbReference>
<evidence type="ECO:0000256" key="5">
    <source>
        <dbReference type="ARBA" id="ARBA00022741"/>
    </source>
</evidence>
<evidence type="ECO:0000313" key="18">
    <source>
        <dbReference type="EMBL" id="AHH08161.1"/>
    </source>
</evidence>
<comment type="function">
    <text evidence="13">Cell wall formation.</text>
</comment>
<comment type="cofactor">
    <cofactor evidence="1">
        <name>Mn(2+)</name>
        <dbReference type="ChEBI" id="CHEBI:29035"/>
    </cofactor>
</comment>
<dbReference type="GO" id="GO:0046872">
    <property type="term" value="F:metal ion binding"/>
    <property type="evidence" value="ECO:0007669"/>
    <property type="project" value="UniProtKB-KW"/>
</dbReference>
<dbReference type="PANTHER" id="PTHR23132">
    <property type="entry name" value="D-ALANINE--D-ALANINE LIGASE"/>
    <property type="match status" value="1"/>
</dbReference>
<dbReference type="Pfam" id="PF01820">
    <property type="entry name" value="Dala_Dala_lig_N"/>
    <property type="match status" value="1"/>
</dbReference>
<dbReference type="GO" id="GO:0008716">
    <property type="term" value="F:D-alanine-D-alanine ligase activity"/>
    <property type="evidence" value="ECO:0007669"/>
    <property type="project" value="UniProtKB-UniRule"/>
</dbReference>
<dbReference type="GO" id="GO:0008360">
    <property type="term" value="P:regulation of cell shape"/>
    <property type="evidence" value="ECO:0007669"/>
    <property type="project" value="UniProtKB-KW"/>
</dbReference>
<keyword evidence="4 15" id="KW-0479">Metal-binding</keyword>
<dbReference type="GO" id="GO:0005524">
    <property type="term" value="F:ATP binding"/>
    <property type="evidence" value="ECO:0007669"/>
    <property type="project" value="UniProtKB-UniRule"/>
</dbReference>
<dbReference type="EMBL" id="CP005829">
    <property type="protein sequence ID" value="AHH08161.1"/>
    <property type="molecule type" value="Genomic_DNA"/>
</dbReference>
<feature type="binding site" evidence="15">
    <location>
        <position position="319"/>
    </location>
    <ligand>
        <name>Mg(2+)</name>
        <dbReference type="ChEBI" id="CHEBI:18420"/>
        <label>1</label>
    </ligand>
</feature>
<geneLocation type="plasmid" evidence="19">
    <name>unnamed</name>
</geneLocation>
<dbReference type="SUPFAM" id="SSF56059">
    <property type="entry name" value="Glutathione synthetase ATP-binding domain-like"/>
    <property type="match status" value="1"/>
</dbReference>
<feature type="binding site" evidence="15">
    <location>
        <position position="319"/>
    </location>
    <ligand>
        <name>Mg(2+)</name>
        <dbReference type="ChEBI" id="CHEBI:18420"/>
        <label>2</label>
    </ligand>
</feature>
<evidence type="ECO:0000259" key="17">
    <source>
        <dbReference type="PROSITE" id="PS50975"/>
    </source>
</evidence>
<keyword evidence="5 16" id="KW-0547">Nucleotide-binding</keyword>
<dbReference type="Proteomes" id="UP000019262">
    <property type="component" value="Chromosome"/>
</dbReference>
<feature type="active site" evidence="14">
    <location>
        <position position="330"/>
    </location>
</feature>
<dbReference type="InterPro" id="IPR016185">
    <property type="entry name" value="PreATP-grasp_dom_sf"/>
</dbReference>
<keyword evidence="9 13" id="KW-0573">Peptidoglycan synthesis</keyword>
<dbReference type="NCBIfam" id="NF011168">
    <property type="entry name" value="PRK14570.1"/>
    <property type="match status" value="1"/>
</dbReference>
<dbReference type="PANTHER" id="PTHR23132:SF25">
    <property type="entry name" value="D-ALANINE--D-ALANINE LIGASE A"/>
    <property type="match status" value="1"/>
</dbReference>
<evidence type="ECO:0000256" key="10">
    <source>
        <dbReference type="ARBA" id="ARBA00023211"/>
    </source>
</evidence>
<dbReference type="Gene3D" id="3.30.1490.20">
    <property type="entry name" value="ATP-grasp fold, A domain"/>
    <property type="match status" value="1"/>
</dbReference>
<evidence type="ECO:0000256" key="4">
    <source>
        <dbReference type="ARBA" id="ARBA00022723"/>
    </source>
</evidence>
<name>W5SUW6_BORAN</name>
<proteinExistence type="inferred from homology"/>
<evidence type="ECO:0000256" key="13">
    <source>
        <dbReference type="HAMAP-Rule" id="MF_00047"/>
    </source>
</evidence>
<evidence type="ECO:0000256" key="2">
    <source>
        <dbReference type="ARBA" id="ARBA00010871"/>
    </source>
</evidence>
<evidence type="ECO:0000256" key="7">
    <source>
        <dbReference type="ARBA" id="ARBA00022842"/>
    </source>
</evidence>
<evidence type="ECO:0000256" key="14">
    <source>
        <dbReference type="PIRSR" id="PIRSR039102-1"/>
    </source>
</evidence>
<comment type="similarity">
    <text evidence="2 13">Belongs to the D-alanine--D-alanine ligase family.</text>
</comment>
<keyword evidence="3 13" id="KW-0436">Ligase</keyword>
<dbReference type="InterPro" id="IPR011761">
    <property type="entry name" value="ATP-grasp"/>
</dbReference>
<evidence type="ECO:0000256" key="11">
    <source>
        <dbReference type="ARBA" id="ARBA00023316"/>
    </source>
</evidence>
<accession>W5SUW6</accession>
<dbReference type="InterPro" id="IPR011095">
    <property type="entry name" value="Dala_Dala_lig_C"/>
</dbReference>
<protein>
    <recommendedName>
        <fullName evidence="13">D-alanine--D-alanine ligase</fullName>
        <ecNumber evidence="13">6.3.2.4</ecNumber>
    </recommendedName>
    <alternativeName>
        <fullName evidence="13">D-Ala-D-Ala ligase</fullName>
    </alternativeName>
    <alternativeName>
        <fullName evidence="13">D-alanylalanine synthetase</fullName>
    </alternativeName>
</protein>
<dbReference type="InterPro" id="IPR000291">
    <property type="entry name" value="D-Ala_lig_Van_CS"/>
</dbReference>
<dbReference type="UniPathway" id="UPA00219"/>
<dbReference type="EMBL" id="CP005830">
    <property type="protein sequence ID" value="AHH08831.1"/>
    <property type="molecule type" value="Genomic_DNA"/>
</dbReference>